<dbReference type="AlphaFoldDB" id="A0AA41V602"/>
<dbReference type="GO" id="GO:0046872">
    <property type="term" value="F:metal ion binding"/>
    <property type="evidence" value="ECO:0007669"/>
    <property type="project" value="UniProtKB-KW"/>
</dbReference>
<name>A0AA41V602_PAPNU</name>
<dbReference type="SUPFAM" id="SSF48239">
    <property type="entry name" value="Terpenoid cyclases/Protein prenyltransferases"/>
    <property type="match status" value="1"/>
</dbReference>
<keyword evidence="10" id="KW-1185">Reference proteome</keyword>
<evidence type="ECO:0000256" key="7">
    <source>
        <dbReference type="ARBA" id="ARBA00022833"/>
    </source>
</evidence>
<dbReference type="InterPro" id="IPR045089">
    <property type="entry name" value="PGGT1B-like"/>
</dbReference>
<sequence length="173" mass="19669">MVSDFACRSCDYAWLYWLFHITYYKFFYVQSYDGGFGLVPGLESHGGATYCAVAALRLMEFIEDDRQAIDGGFQGRANKATDTLCFLDWWYTENLGVHYGNAALREFLLTCQSKVFLLMFFMLQYGGFSKFLAHLPDLYHAYFGFAAFSLLEEPGINTLSSQLGITNLESTGF</sequence>
<comment type="similarity">
    <text evidence="2">Belongs to the protein prenyltransferase subunit beta family.</text>
</comment>
<dbReference type="PANTHER" id="PTHR11774:SF4">
    <property type="entry name" value="GERANYLGERANYL TRANSFERASE TYPE-1 SUBUNIT BETA"/>
    <property type="match status" value="1"/>
</dbReference>
<dbReference type="GO" id="GO:0004662">
    <property type="term" value="F:CAAX-protein geranylgeranyltransferase activity"/>
    <property type="evidence" value="ECO:0007669"/>
    <property type="project" value="TreeGrafter"/>
</dbReference>
<evidence type="ECO:0000256" key="2">
    <source>
        <dbReference type="ARBA" id="ARBA00010497"/>
    </source>
</evidence>
<evidence type="ECO:0000256" key="3">
    <source>
        <dbReference type="ARBA" id="ARBA00022602"/>
    </source>
</evidence>
<keyword evidence="5" id="KW-0479">Metal-binding</keyword>
<dbReference type="InterPro" id="IPR001330">
    <property type="entry name" value="Prenyltrans"/>
</dbReference>
<evidence type="ECO:0000256" key="6">
    <source>
        <dbReference type="ARBA" id="ARBA00022737"/>
    </source>
</evidence>
<dbReference type="Gene3D" id="1.50.10.20">
    <property type="match status" value="1"/>
</dbReference>
<dbReference type="InterPro" id="IPR008930">
    <property type="entry name" value="Terpenoid_cyclase/PrenylTrfase"/>
</dbReference>
<keyword evidence="6" id="KW-0677">Repeat</keyword>
<keyword evidence="3" id="KW-0637">Prenyltransferase</keyword>
<dbReference type="Pfam" id="PF00432">
    <property type="entry name" value="Prenyltrans"/>
    <property type="match status" value="1"/>
</dbReference>
<proteinExistence type="inferred from homology"/>
<evidence type="ECO:0000313" key="9">
    <source>
        <dbReference type="EMBL" id="MCL7025863.1"/>
    </source>
</evidence>
<feature type="domain" description="Prenyltransferase alpha-alpha toroid" evidence="8">
    <location>
        <begin position="29"/>
        <end position="160"/>
    </location>
</feature>
<evidence type="ECO:0000256" key="4">
    <source>
        <dbReference type="ARBA" id="ARBA00022679"/>
    </source>
</evidence>
<reference evidence="9" key="1">
    <citation type="submission" date="2022-03" db="EMBL/GenBank/DDBJ databases">
        <title>A functionally conserved STORR gene fusion in Papaver species that diverged 16.8 million years ago.</title>
        <authorList>
            <person name="Catania T."/>
        </authorList>
    </citation>
    <scope>NUCLEOTIDE SEQUENCE</scope>
    <source>
        <strain evidence="9">S-191538</strain>
    </source>
</reference>
<comment type="caution">
    <text evidence="9">The sequence shown here is derived from an EMBL/GenBank/DDBJ whole genome shotgun (WGS) entry which is preliminary data.</text>
</comment>
<dbReference type="GO" id="GO:0005953">
    <property type="term" value="C:CAAX-protein geranylgeranyltransferase complex"/>
    <property type="evidence" value="ECO:0007669"/>
    <property type="project" value="TreeGrafter"/>
</dbReference>
<comment type="cofactor">
    <cofactor evidence="1">
        <name>Zn(2+)</name>
        <dbReference type="ChEBI" id="CHEBI:29105"/>
    </cofactor>
</comment>
<protein>
    <recommendedName>
        <fullName evidence="8">Prenyltransferase alpha-alpha toroid domain-containing protein</fullName>
    </recommendedName>
</protein>
<keyword evidence="7" id="KW-0862">Zinc</keyword>
<accession>A0AA41V602</accession>
<gene>
    <name evidence="9" type="ORF">MKW94_004807</name>
</gene>
<evidence type="ECO:0000259" key="8">
    <source>
        <dbReference type="Pfam" id="PF00432"/>
    </source>
</evidence>
<evidence type="ECO:0000256" key="1">
    <source>
        <dbReference type="ARBA" id="ARBA00001947"/>
    </source>
</evidence>
<evidence type="ECO:0000256" key="5">
    <source>
        <dbReference type="ARBA" id="ARBA00022723"/>
    </source>
</evidence>
<dbReference type="EMBL" id="JAJJMA010049956">
    <property type="protein sequence ID" value="MCL7025863.1"/>
    <property type="molecule type" value="Genomic_DNA"/>
</dbReference>
<evidence type="ECO:0000313" key="10">
    <source>
        <dbReference type="Proteomes" id="UP001177140"/>
    </source>
</evidence>
<dbReference type="PANTHER" id="PTHR11774">
    <property type="entry name" value="GERANYLGERANYL TRANSFERASE TYPE BETA SUBUNIT"/>
    <property type="match status" value="1"/>
</dbReference>
<keyword evidence="4" id="KW-0808">Transferase</keyword>
<dbReference type="Proteomes" id="UP001177140">
    <property type="component" value="Unassembled WGS sequence"/>
</dbReference>
<organism evidence="9 10">
    <name type="scientific">Papaver nudicaule</name>
    <name type="common">Iceland poppy</name>
    <dbReference type="NCBI Taxonomy" id="74823"/>
    <lineage>
        <taxon>Eukaryota</taxon>
        <taxon>Viridiplantae</taxon>
        <taxon>Streptophyta</taxon>
        <taxon>Embryophyta</taxon>
        <taxon>Tracheophyta</taxon>
        <taxon>Spermatophyta</taxon>
        <taxon>Magnoliopsida</taxon>
        <taxon>Ranunculales</taxon>
        <taxon>Papaveraceae</taxon>
        <taxon>Papaveroideae</taxon>
        <taxon>Papaver</taxon>
    </lineage>
</organism>